<feature type="region of interest" description="Disordered" evidence="1">
    <location>
        <begin position="1"/>
        <end position="37"/>
    </location>
</feature>
<organism evidence="2 3">
    <name type="scientific">Trifolium medium</name>
    <dbReference type="NCBI Taxonomy" id="97028"/>
    <lineage>
        <taxon>Eukaryota</taxon>
        <taxon>Viridiplantae</taxon>
        <taxon>Streptophyta</taxon>
        <taxon>Embryophyta</taxon>
        <taxon>Tracheophyta</taxon>
        <taxon>Spermatophyta</taxon>
        <taxon>Magnoliopsida</taxon>
        <taxon>eudicotyledons</taxon>
        <taxon>Gunneridae</taxon>
        <taxon>Pentapetalae</taxon>
        <taxon>rosids</taxon>
        <taxon>fabids</taxon>
        <taxon>Fabales</taxon>
        <taxon>Fabaceae</taxon>
        <taxon>Papilionoideae</taxon>
        <taxon>50 kb inversion clade</taxon>
        <taxon>NPAAA clade</taxon>
        <taxon>Hologalegina</taxon>
        <taxon>IRL clade</taxon>
        <taxon>Trifolieae</taxon>
        <taxon>Trifolium</taxon>
    </lineage>
</organism>
<protein>
    <submittedName>
        <fullName evidence="2">Uncharacterized protein</fullName>
    </submittedName>
</protein>
<feature type="compositionally biased region" description="Polar residues" evidence="1">
    <location>
        <begin position="20"/>
        <end position="37"/>
    </location>
</feature>
<dbReference type="EMBL" id="LXQA010448719">
    <property type="protein sequence ID" value="MCI52529.1"/>
    <property type="molecule type" value="Genomic_DNA"/>
</dbReference>
<feature type="non-terminal residue" evidence="2">
    <location>
        <position position="37"/>
    </location>
</feature>
<sequence length="37" mass="4069">MSGASQYTPPQCGHWLSAGWPSNNQPLGIQRSHQSYP</sequence>
<keyword evidence="3" id="KW-1185">Reference proteome</keyword>
<dbReference type="Proteomes" id="UP000265520">
    <property type="component" value="Unassembled WGS sequence"/>
</dbReference>
<name>A0A392SV51_9FABA</name>
<accession>A0A392SV51</accession>
<proteinExistence type="predicted"/>
<evidence type="ECO:0000313" key="3">
    <source>
        <dbReference type="Proteomes" id="UP000265520"/>
    </source>
</evidence>
<dbReference type="AlphaFoldDB" id="A0A392SV51"/>
<evidence type="ECO:0000256" key="1">
    <source>
        <dbReference type="SAM" id="MobiDB-lite"/>
    </source>
</evidence>
<evidence type="ECO:0000313" key="2">
    <source>
        <dbReference type="EMBL" id="MCI52529.1"/>
    </source>
</evidence>
<comment type="caution">
    <text evidence="2">The sequence shown here is derived from an EMBL/GenBank/DDBJ whole genome shotgun (WGS) entry which is preliminary data.</text>
</comment>
<reference evidence="2 3" key="1">
    <citation type="journal article" date="2018" name="Front. Plant Sci.">
        <title>Red Clover (Trifolium pratense) and Zigzag Clover (T. medium) - A Picture of Genomic Similarities and Differences.</title>
        <authorList>
            <person name="Dluhosova J."/>
            <person name="Istvanek J."/>
            <person name="Nedelnik J."/>
            <person name="Repkova J."/>
        </authorList>
    </citation>
    <scope>NUCLEOTIDE SEQUENCE [LARGE SCALE GENOMIC DNA]</scope>
    <source>
        <strain evidence="3">cv. 10/8</strain>
        <tissue evidence="2">Leaf</tissue>
    </source>
</reference>